<reference evidence="2 3" key="1">
    <citation type="submission" date="2019-01" db="EMBL/GenBank/DDBJ databases">
        <title>Muriicola soli sp. nov., isolated from soil.</title>
        <authorList>
            <person name="Kang H.J."/>
            <person name="Kim S.B."/>
        </authorList>
    </citation>
    <scope>NUCLEOTIDE SEQUENCE [LARGE SCALE GENOMIC DNA]</scope>
    <source>
        <strain evidence="2 3">MMS17-SY002</strain>
    </source>
</reference>
<feature type="transmembrane region" description="Helical" evidence="1">
    <location>
        <begin position="212"/>
        <end position="233"/>
    </location>
</feature>
<evidence type="ECO:0000256" key="1">
    <source>
        <dbReference type="SAM" id="Phobius"/>
    </source>
</evidence>
<feature type="transmembrane region" description="Helical" evidence="1">
    <location>
        <begin position="48"/>
        <end position="64"/>
    </location>
</feature>
<proteinExistence type="predicted"/>
<keyword evidence="1" id="KW-0472">Membrane</keyword>
<dbReference type="AlphaFoldDB" id="A0A411E831"/>
<name>A0A411E831_9FLAO</name>
<dbReference type="EMBL" id="CP035544">
    <property type="protein sequence ID" value="QBA63885.1"/>
    <property type="molecule type" value="Genomic_DNA"/>
</dbReference>
<feature type="transmembrane region" description="Helical" evidence="1">
    <location>
        <begin position="71"/>
        <end position="93"/>
    </location>
</feature>
<dbReference type="OrthoDB" id="1439339at2"/>
<feature type="transmembrane region" description="Helical" evidence="1">
    <location>
        <begin position="99"/>
        <end position="118"/>
    </location>
</feature>
<feature type="transmembrane region" description="Helical" evidence="1">
    <location>
        <begin position="130"/>
        <end position="147"/>
    </location>
</feature>
<keyword evidence="1" id="KW-0812">Transmembrane</keyword>
<sequence length="309" mass="35676">MSKIIRYFDSRLKTVHTWEELNSSEGLLNLILQILLVIYLTFMTDNGYLNIFMPFIIVPGILFKRLRVNPFYWIVIFGFGATFYLVLDLVGYVPNHKHIFAYAMLSVILSLFLAQGNYNFALNFMKGQAKYIIGFCFLFATIGKFLAPEFLNSSFFDFTNTTDPRFFGSTSFIGDIDLNLLKENEANLSRLRQTNDLGLSYELKGADSIEGFGYFLTYWTILIEGLIAISFIIPQKFYLSRIRDIFLVTFILTTYPIATVLGFATILALLGFIQSLKERPTVFSWFYLSVFLLLPLNYLPFNRVMSLLF</sequence>
<dbReference type="RefSeq" id="WP_129603299.1">
    <property type="nucleotide sequence ID" value="NZ_CP035544.1"/>
</dbReference>
<keyword evidence="1" id="KW-1133">Transmembrane helix</keyword>
<organism evidence="2 3">
    <name type="scientific">Muriicola soli</name>
    <dbReference type="NCBI Taxonomy" id="2507538"/>
    <lineage>
        <taxon>Bacteria</taxon>
        <taxon>Pseudomonadati</taxon>
        <taxon>Bacteroidota</taxon>
        <taxon>Flavobacteriia</taxon>
        <taxon>Flavobacteriales</taxon>
        <taxon>Flavobacteriaceae</taxon>
        <taxon>Muriicola</taxon>
    </lineage>
</organism>
<keyword evidence="3" id="KW-1185">Reference proteome</keyword>
<feature type="transmembrane region" description="Helical" evidence="1">
    <location>
        <begin position="21"/>
        <end position="42"/>
    </location>
</feature>
<evidence type="ECO:0000313" key="3">
    <source>
        <dbReference type="Proteomes" id="UP000290889"/>
    </source>
</evidence>
<gene>
    <name evidence="2" type="ORF">EQY75_04635</name>
</gene>
<feature type="transmembrane region" description="Helical" evidence="1">
    <location>
        <begin position="245"/>
        <end position="270"/>
    </location>
</feature>
<dbReference type="Proteomes" id="UP000290889">
    <property type="component" value="Chromosome"/>
</dbReference>
<feature type="transmembrane region" description="Helical" evidence="1">
    <location>
        <begin position="282"/>
        <end position="301"/>
    </location>
</feature>
<protein>
    <submittedName>
        <fullName evidence="2">Uncharacterized protein</fullName>
    </submittedName>
</protein>
<accession>A0A411E831</accession>
<dbReference type="KEGG" id="mur:EQY75_04635"/>
<evidence type="ECO:0000313" key="2">
    <source>
        <dbReference type="EMBL" id="QBA63885.1"/>
    </source>
</evidence>